<proteinExistence type="predicted"/>
<dbReference type="Pfam" id="PF13302">
    <property type="entry name" value="Acetyltransf_3"/>
    <property type="match status" value="1"/>
</dbReference>
<protein>
    <recommendedName>
        <fullName evidence="2">N-acetyltransferase domain-containing protein</fullName>
    </recommendedName>
</protein>
<dbReference type="OrthoDB" id="6293260at2"/>
<dbReference type="EMBL" id="FWFL01000003">
    <property type="protein sequence ID" value="SLN28264.1"/>
    <property type="molecule type" value="Genomic_DNA"/>
</dbReference>
<dbReference type="Gene3D" id="3.40.630.30">
    <property type="match status" value="1"/>
</dbReference>
<accession>A0A1Y5RZR7</accession>
<dbReference type="InterPro" id="IPR051531">
    <property type="entry name" value="N-acetyltransferase"/>
</dbReference>
<feature type="region of interest" description="Disordered" evidence="1">
    <location>
        <begin position="169"/>
        <end position="189"/>
    </location>
</feature>
<dbReference type="InterPro" id="IPR000182">
    <property type="entry name" value="GNAT_dom"/>
</dbReference>
<evidence type="ECO:0000313" key="3">
    <source>
        <dbReference type="EMBL" id="SLN28264.1"/>
    </source>
</evidence>
<dbReference type="PANTHER" id="PTHR43792">
    <property type="entry name" value="GNAT FAMILY, PUTATIVE (AFU_ORTHOLOGUE AFUA_3G00765)-RELATED-RELATED"/>
    <property type="match status" value="1"/>
</dbReference>
<organism evidence="3 4">
    <name type="scientific">Roseovarius litorisediminis</name>
    <dbReference type="NCBI Taxonomy" id="1312363"/>
    <lineage>
        <taxon>Bacteria</taxon>
        <taxon>Pseudomonadati</taxon>
        <taxon>Pseudomonadota</taxon>
        <taxon>Alphaproteobacteria</taxon>
        <taxon>Rhodobacterales</taxon>
        <taxon>Roseobacteraceae</taxon>
        <taxon>Roseovarius</taxon>
    </lineage>
</organism>
<gene>
    <name evidence="3" type="ORF">PEL8287_01272</name>
</gene>
<dbReference type="SUPFAM" id="SSF55729">
    <property type="entry name" value="Acyl-CoA N-acyltransferases (Nat)"/>
    <property type="match status" value="1"/>
</dbReference>
<dbReference type="Proteomes" id="UP000193827">
    <property type="component" value="Unassembled WGS sequence"/>
</dbReference>
<dbReference type="InterPro" id="IPR016181">
    <property type="entry name" value="Acyl_CoA_acyltransferase"/>
</dbReference>
<dbReference type="GO" id="GO:0016747">
    <property type="term" value="F:acyltransferase activity, transferring groups other than amino-acyl groups"/>
    <property type="evidence" value="ECO:0007669"/>
    <property type="project" value="InterPro"/>
</dbReference>
<evidence type="ECO:0000259" key="2">
    <source>
        <dbReference type="PROSITE" id="PS51186"/>
    </source>
</evidence>
<keyword evidence="4" id="KW-1185">Reference proteome</keyword>
<evidence type="ECO:0000313" key="4">
    <source>
        <dbReference type="Proteomes" id="UP000193827"/>
    </source>
</evidence>
<dbReference type="PANTHER" id="PTHR43792:SF1">
    <property type="entry name" value="N-ACETYLTRANSFERASE DOMAIN-CONTAINING PROTEIN"/>
    <property type="match status" value="1"/>
</dbReference>
<name>A0A1Y5RZR7_9RHOB</name>
<dbReference type="PROSITE" id="PS51186">
    <property type="entry name" value="GNAT"/>
    <property type="match status" value="1"/>
</dbReference>
<feature type="domain" description="N-acetyltransferase" evidence="2">
    <location>
        <begin position="15"/>
        <end position="170"/>
    </location>
</feature>
<reference evidence="3 4" key="1">
    <citation type="submission" date="2017-03" db="EMBL/GenBank/DDBJ databases">
        <authorList>
            <person name="Afonso C.L."/>
            <person name="Miller P.J."/>
            <person name="Scott M.A."/>
            <person name="Spackman E."/>
            <person name="Goraichik I."/>
            <person name="Dimitrov K.M."/>
            <person name="Suarez D.L."/>
            <person name="Swayne D.E."/>
        </authorList>
    </citation>
    <scope>NUCLEOTIDE SEQUENCE [LARGE SCALE GENOMIC DNA]</scope>
    <source>
        <strain evidence="3 4">CECT 8287</strain>
    </source>
</reference>
<evidence type="ECO:0000256" key="1">
    <source>
        <dbReference type="SAM" id="MobiDB-lite"/>
    </source>
</evidence>
<sequence length="189" mass="21095">MSLTLNIPRLETDRLILRGPLASDFDPLADFLTDQERAHGFGATPDRSKAWRWFATSIGHWALHGYGYFTMELKETGTPCGITGIWNPHGWPEPELGWVVYQAHEGKGIAREGAERARLWAYEHLGMTTLTSNIVPGNTRSIALAERMGAHLERTYENVEMGTEMLFRHPSPSDLGLNTDADGNPEAYA</sequence>
<dbReference type="AlphaFoldDB" id="A0A1Y5RZR7"/>